<dbReference type="Pfam" id="PF00155">
    <property type="entry name" value="Aminotran_1_2"/>
    <property type="match status" value="1"/>
</dbReference>
<dbReference type="Proteomes" id="UP001161757">
    <property type="component" value="Unassembled WGS sequence"/>
</dbReference>
<dbReference type="InterPro" id="IPR015424">
    <property type="entry name" value="PyrdxlP-dep_Trfase"/>
</dbReference>
<dbReference type="PANTHER" id="PTHR42858:SF1">
    <property type="entry name" value="LD15494P"/>
    <property type="match status" value="1"/>
</dbReference>
<keyword evidence="2" id="KW-0808">Transferase</keyword>
<dbReference type="InterPro" id="IPR004839">
    <property type="entry name" value="Aminotransferase_I/II_large"/>
</dbReference>
<dbReference type="InterPro" id="IPR015422">
    <property type="entry name" value="PyrdxlP-dep_Trfase_small"/>
</dbReference>
<reference evidence="2" key="1">
    <citation type="submission" date="2023-01" db="EMBL/GenBank/DDBJ databases">
        <title>Exophiala dermititidis isolated from Cystic Fibrosis Patient.</title>
        <authorList>
            <person name="Kurbessoian T."/>
            <person name="Crocker A."/>
            <person name="Murante D."/>
            <person name="Hogan D.A."/>
            <person name="Stajich J.E."/>
        </authorList>
    </citation>
    <scope>NUCLEOTIDE SEQUENCE</scope>
    <source>
        <strain evidence="2">Ex8</strain>
    </source>
</reference>
<dbReference type="PANTHER" id="PTHR42858">
    <property type="entry name" value="AMINOTRANSFERASE"/>
    <property type="match status" value="1"/>
</dbReference>
<gene>
    <name evidence="2" type="primary">YEY2_2</name>
    <name evidence="2" type="ORF">HRR80_003404</name>
</gene>
<feature type="domain" description="Aminotransferase class I/classII large" evidence="1">
    <location>
        <begin position="83"/>
        <end position="471"/>
    </location>
</feature>
<dbReference type="GO" id="GO:0030170">
    <property type="term" value="F:pyridoxal phosphate binding"/>
    <property type="evidence" value="ECO:0007669"/>
    <property type="project" value="InterPro"/>
</dbReference>
<evidence type="ECO:0000259" key="1">
    <source>
        <dbReference type="Pfam" id="PF00155"/>
    </source>
</evidence>
<sequence>MRLRQPHPNWWFLPPSPRHLRSFRSITSMTIRVAPRPAADASGGSAVHVKPRPIDLFKGWPNPALLPPQQLKDASEVILSNPHNTDVLFYGPDQGYGPLREEIAKWLNDFYHPGEAISSGRICITGGASQNLACILQTFTDPIYTRNIWMVAPTYYLACRIFADSGFDNRMKAVPEDEEGIDLGYLERGLRDSEKRALAEDNTTPRIKTPKPWRKIYKHIVYAVPTFANPSGRIMSLSHRRELVRLARKYDALIVTDDVYDMLQWPSDPKAGPRRMDRAVMPRIVDIDLELDGGPKDEYGNAVSNGSFSKIVSPGCRTGWAEGTEALTYGISQTGSTRSGGAPSHLVASFIYQLLVSGTLQKHILEELQPAYGQRYHRMMRAIERHLLPLGLTMPQPDRDVAGGYFVWLTLPQSLNSTKIYKRALAEESLTIIAGPKFKVVGDEDNVATQFESELRLCYAWDDVDVLEEGVVRLARVIEREMTESAER</sequence>
<dbReference type="Gene3D" id="3.40.640.10">
    <property type="entry name" value="Type I PLP-dependent aspartate aminotransferase-like (Major domain)"/>
    <property type="match status" value="1"/>
</dbReference>
<keyword evidence="2" id="KW-0032">Aminotransferase</keyword>
<evidence type="ECO:0000313" key="3">
    <source>
        <dbReference type="Proteomes" id="UP001161757"/>
    </source>
</evidence>
<dbReference type="FunFam" id="3.40.640.10:FF:000080">
    <property type="entry name" value="Aminotransferase, putative"/>
    <property type="match status" value="1"/>
</dbReference>
<accession>A0AAN6EX96</accession>
<dbReference type="Gene3D" id="3.90.1150.10">
    <property type="entry name" value="Aspartate Aminotransferase, domain 1"/>
    <property type="match status" value="1"/>
</dbReference>
<dbReference type="SUPFAM" id="SSF53383">
    <property type="entry name" value="PLP-dependent transferases"/>
    <property type="match status" value="1"/>
</dbReference>
<evidence type="ECO:0000313" key="2">
    <source>
        <dbReference type="EMBL" id="KAJ8993381.1"/>
    </source>
</evidence>
<dbReference type="CDD" id="cd00609">
    <property type="entry name" value="AAT_like"/>
    <property type="match status" value="1"/>
</dbReference>
<comment type="caution">
    <text evidence="2">The sequence shown here is derived from an EMBL/GenBank/DDBJ whole genome shotgun (WGS) entry which is preliminary data.</text>
</comment>
<dbReference type="InterPro" id="IPR015421">
    <property type="entry name" value="PyrdxlP-dep_Trfase_major"/>
</dbReference>
<dbReference type="GO" id="GO:0047536">
    <property type="term" value="F:2-aminoadipate transaminase activity"/>
    <property type="evidence" value="ECO:0007669"/>
    <property type="project" value="TreeGrafter"/>
</dbReference>
<proteinExistence type="predicted"/>
<dbReference type="AlphaFoldDB" id="A0AAN6EX96"/>
<organism evidence="2 3">
    <name type="scientific">Exophiala dermatitidis</name>
    <name type="common">Black yeast-like fungus</name>
    <name type="synonym">Wangiella dermatitidis</name>
    <dbReference type="NCBI Taxonomy" id="5970"/>
    <lineage>
        <taxon>Eukaryota</taxon>
        <taxon>Fungi</taxon>
        <taxon>Dikarya</taxon>
        <taxon>Ascomycota</taxon>
        <taxon>Pezizomycotina</taxon>
        <taxon>Eurotiomycetes</taxon>
        <taxon>Chaetothyriomycetidae</taxon>
        <taxon>Chaetothyriales</taxon>
        <taxon>Herpotrichiellaceae</taxon>
        <taxon>Exophiala</taxon>
    </lineage>
</organism>
<protein>
    <submittedName>
        <fullName evidence="2">Valine--pyruvate aminotransferase</fullName>
    </submittedName>
</protein>
<dbReference type="EMBL" id="JAJGCB010000004">
    <property type="protein sequence ID" value="KAJ8993381.1"/>
    <property type="molecule type" value="Genomic_DNA"/>
</dbReference>
<name>A0AAN6EX96_EXODE</name>